<evidence type="ECO:0008006" key="3">
    <source>
        <dbReference type="Google" id="ProtNLM"/>
    </source>
</evidence>
<reference evidence="2" key="2">
    <citation type="submission" date="2013-04" db="EMBL/GenBank/DDBJ databases">
        <title>Genomic mechanisms accounting for the adaptation to parasitism in nematode-trapping fungi.</title>
        <authorList>
            <person name="Ahren D.G."/>
        </authorList>
    </citation>
    <scope>NUCLEOTIDE SEQUENCE [LARGE SCALE GENOMIC DNA]</scope>
    <source>
        <strain evidence="2">CBS 200.50</strain>
    </source>
</reference>
<dbReference type="EMBL" id="AQGS01000474">
    <property type="protein sequence ID" value="EPS39361.1"/>
    <property type="molecule type" value="Genomic_DNA"/>
</dbReference>
<sequence>MAVGKPQLSNLPTEIILNIFDILDRPRQLEPLPSYPTSVPLGRPVQPTDGGGNFDSLSRCCRKLRALSLPYLFRCLRIRVAEEPTAVAMLRLYISSPWVLQNVRKLRFIMDIRANIVAELPTSLMEPDLSTLMVLIATFFRMAINVESLHFIIKSEIVSTALRRVFRKYQVANTGLSNVKSLKFSAGSEWIIGLCGSACGVQELENSPGLSGSEYIPYSIDFIREEACFAKAGGYLSRIGDFRAANIMKGISTLNSLHQNLLTKVCIFGKFTQEGLLVFIDHIPAVTNLSVIGEILPVQRAYVLARLQRLAILNIAGELECIQYYPETSLVSPVYLWHFAQYIPSLQQMWSSSRYVGNIVRDESGKPILQHISWEDTWTTGKREVDIEMGGC</sequence>
<gene>
    <name evidence="1" type="ORF">H072_6873</name>
</gene>
<protein>
    <recommendedName>
        <fullName evidence="3">F-box domain-containing protein</fullName>
    </recommendedName>
</protein>
<dbReference type="HOGENOM" id="CLU_704026_0_0_1"/>
<name>S8AE56_DACHA</name>
<evidence type="ECO:0000313" key="1">
    <source>
        <dbReference type="EMBL" id="EPS39361.1"/>
    </source>
</evidence>
<proteinExistence type="predicted"/>
<dbReference type="AlphaFoldDB" id="S8AE56"/>
<comment type="caution">
    <text evidence="1">The sequence shown here is derived from an EMBL/GenBank/DDBJ whole genome shotgun (WGS) entry which is preliminary data.</text>
</comment>
<dbReference type="OMA" id="IREEACF"/>
<organism evidence="1 2">
    <name type="scientific">Dactylellina haptotyla (strain CBS 200.50)</name>
    <name type="common">Nematode-trapping fungus</name>
    <name type="synonym">Monacrosporium haptotylum</name>
    <dbReference type="NCBI Taxonomy" id="1284197"/>
    <lineage>
        <taxon>Eukaryota</taxon>
        <taxon>Fungi</taxon>
        <taxon>Dikarya</taxon>
        <taxon>Ascomycota</taxon>
        <taxon>Pezizomycotina</taxon>
        <taxon>Orbiliomycetes</taxon>
        <taxon>Orbiliales</taxon>
        <taxon>Orbiliaceae</taxon>
        <taxon>Dactylellina</taxon>
    </lineage>
</organism>
<reference evidence="1 2" key="1">
    <citation type="journal article" date="2013" name="PLoS Genet.">
        <title>Genomic mechanisms accounting for the adaptation to parasitism in nematode-trapping fungi.</title>
        <authorList>
            <person name="Meerupati T."/>
            <person name="Andersson K.M."/>
            <person name="Friman E."/>
            <person name="Kumar D."/>
            <person name="Tunlid A."/>
            <person name="Ahren D."/>
        </authorList>
    </citation>
    <scope>NUCLEOTIDE SEQUENCE [LARGE SCALE GENOMIC DNA]</scope>
    <source>
        <strain evidence="1 2">CBS 200.50</strain>
    </source>
</reference>
<dbReference type="Proteomes" id="UP000015100">
    <property type="component" value="Unassembled WGS sequence"/>
</dbReference>
<keyword evidence="2" id="KW-1185">Reference proteome</keyword>
<accession>S8AE56</accession>
<dbReference type="OrthoDB" id="5294690at2759"/>
<evidence type="ECO:0000313" key="2">
    <source>
        <dbReference type="Proteomes" id="UP000015100"/>
    </source>
</evidence>